<dbReference type="GO" id="GO:0006047">
    <property type="term" value="P:UDP-N-acetylglucosamine metabolic process"/>
    <property type="evidence" value="ECO:0007669"/>
    <property type="project" value="InterPro"/>
</dbReference>
<evidence type="ECO:0000256" key="1">
    <source>
        <dbReference type="SAM" id="MobiDB-lite"/>
    </source>
</evidence>
<reference evidence="4" key="1">
    <citation type="submission" date="2014-11" db="EMBL/GenBank/DDBJ databases">
        <authorList>
            <person name="Hornung B.V."/>
        </authorList>
    </citation>
    <scope>NUCLEOTIDE SEQUENCE</scope>
    <source>
        <strain evidence="4">INE</strain>
    </source>
</reference>
<keyword evidence="3" id="KW-0326">Glycosidase</keyword>
<proteinExistence type="predicted"/>
<dbReference type="Gene3D" id="3.40.50.2000">
    <property type="entry name" value="Glycogen Phosphorylase B"/>
    <property type="match status" value="2"/>
</dbReference>
<keyword evidence="3" id="KW-0378">Hydrolase</keyword>
<evidence type="ECO:0000259" key="2">
    <source>
        <dbReference type="Pfam" id="PF02350"/>
    </source>
</evidence>
<dbReference type="GO" id="GO:0004308">
    <property type="term" value="F:exo-alpha-sialidase activity"/>
    <property type="evidence" value="ECO:0007669"/>
    <property type="project" value="UniProtKB-EC"/>
</dbReference>
<sequence>MNKPVRKICAVTGSRAEYGLLYPLLREIQADPDLELLLLVTGMHLSPEFGLTYREIERDGFAIADKVEMLLSADTPTAIAKSVGLGTMGLAESYARLQPDIVVLLGDRYEILAAAQAALFARIPLAHLHGGERTEGATDEAIRHAITKMAHLHFVAAEPYRRRVIQLGENPARVFNVGAVGSDNIRPQELLSRESLERELDFPLGKVNFLVTYHPATLGRTGSAQAMEELLAALDHFPEAKIIFTKPNSDTDGRVIGQMMDGYAARQPERAKAFVSLGQTRYLSAVSRCQVVIGNSSSGLTEVPALGKPAVNLGDRQKGRLRPASVIDCAEREEDIVQAIRKALSADFQARVRESARQTARDPAQGTAQEAAEEARRESVPKTTPGLRHEITQGTAHGVTQGVRQLAQERRQGPPAAEARPARPNPVAHRIKEILKEADLEGLCRKSFYDLPVHEGKEGQKNV</sequence>
<dbReference type="InterPro" id="IPR029767">
    <property type="entry name" value="WecB-like"/>
</dbReference>
<dbReference type="NCBIfam" id="TIGR03568">
    <property type="entry name" value="NeuC_NnaA"/>
    <property type="match status" value="1"/>
</dbReference>
<feature type="domain" description="UDP-N-acetylglucosamine 2-epimerase" evidence="2">
    <location>
        <begin position="26"/>
        <end position="353"/>
    </location>
</feature>
<dbReference type="EMBL" id="LR746496">
    <property type="protein sequence ID" value="CAA7603175.1"/>
    <property type="molecule type" value="Genomic_DNA"/>
</dbReference>
<dbReference type="AlphaFoldDB" id="A0A8S0Y4R9"/>
<dbReference type="RefSeq" id="WP_240986430.1">
    <property type="nucleotide sequence ID" value="NZ_CDGJ01000060.1"/>
</dbReference>
<dbReference type="InterPro" id="IPR003331">
    <property type="entry name" value="UDP_GlcNAc_Epimerase_2_dom"/>
</dbReference>
<dbReference type="CDD" id="cd03786">
    <property type="entry name" value="GTB_UDP-GlcNAc_2-Epimerase"/>
    <property type="match status" value="1"/>
</dbReference>
<dbReference type="SUPFAM" id="SSF53756">
    <property type="entry name" value="UDP-Glycosyltransferase/glycogen phosphorylase"/>
    <property type="match status" value="1"/>
</dbReference>
<dbReference type="KEGG" id="aacx:DEACI_3998"/>
<dbReference type="Pfam" id="PF02350">
    <property type="entry name" value="Epimerase_2"/>
    <property type="match status" value="1"/>
</dbReference>
<dbReference type="Proteomes" id="UP001071230">
    <property type="component" value="Unassembled WGS sequence"/>
</dbReference>
<dbReference type="PANTHER" id="PTHR43174">
    <property type="entry name" value="UDP-N-ACETYLGLUCOSAMINE 2-EPIMERASE"/>
    <property type="match status" value="1"/>
</dbReference>
<dbReference type="InterPro" id="IPR020004">
    <property type="entry name" value="UDP-GlcNAc_Epase"/>
</dbReference>
<dbReference type="EC" id="3.2.1.18" evidence="3"/>
<name>A0A8S0Y4R9_9FIRM</name>
<protein>
    <submittedName>
        <fullName evidence="3">Exo-alpha-sialidase</fullName>
        <ecNumber evidence="3">3.2.1.18</ecNumber>
    </submittedName>
    <submittedName>
        <fullName evidence="4">Polysialic acid biosynthesis protein P7</fullName>
    </submittedName>
</protein>
<reference evidence="3" key="2">
    <citation type="submission" date="2020-01" db="EMBL/GenBank/DDBJ databases">
        <authorList>
            <person name="Hornung B."/>
        </authorList>
    </citation>
    <scope>NUCLEOTIDE SEQUENCE</scope>
    <source>
        <strain evidence="3">PacBioINE</strain>
    </source>
</reference>
<evidence type="ECO:0000313" key="5">
    <source>
        <dbReference type="Proteomes" id="UP001071230"/>
    </source>
</evidence>
<gene>
    <name evidence="4" type="ORF">DEACI_2063</name>
    <name evidence="3" type="ORF">DEACI_3998</name>
</gene>
<evidence type="ECO:0000313" key="3">
    <source>
        <dbReference type="EMBL" id="CAA7603175.1"/>
    </source>
</evidence>
<dbReference type="Proteomes" id="UP000836597">
    <property type="component" value="Chromosome"/>
</dbReference>
<evidence type="ECO:0000313" key="4">
    <source>
        <dbReference type="EMBL" id="CEJ07597.1"/>
    </source>
</evidence>
<keyword evidence="5" id="KW-1185">Reference proteome</keyword>
<dbReference type="EMBL" id="CDGJ01000060">
    <property type="protein sequence ID" value="CEJ07597.1"/>
    <property type="molecule type" value="Genomic_DNA"/>
</dbReference>
<organism evidence="3">
    <name type="scientific">Acididesulfobacillus acetoxydans</name>
    <dbReference type="NCBI Taxonomy" id="1561005"/>
    <lineage>
        <taxon>Bacteria</taxon>
        <taxon>Bacillati</taxon>
        <taxon>Bacillota</taxon>
        <taxon>Clostridia</taxon>
        <taxon>Eubacteriales</taxon>
        <taxon>Peptococcaceae</taxon>
        <taxon>Acididesulfobacillus</taxon>
    </lineage>
</organism>
<feature type="region of interest" description="Disordered" evidence="1">
    <location>
        <begin position="354"/>
        <end position="428"/>
    </location>
</feature>
<dbReference type="PANTHER" id="PTHR43174:SF3">
    <property type="entry name" value="UDP-N-ACETYLGLUCOSAMINE 2-EPIMERASE"/>
    <property type="match status" value="1"/>
</dbReference>
<accession>A0A8S0Y4R9</accession>